<dbReference type="OrthoDB" id="5344687at2759"/>
<evidence type="ECO:0000313" key="4">
    <source>
        <dbReference type="Proteomes" id="UP000002605"/>
    </source>
</evidence>
<dbReference type="KEGG" id="cdu:CD36_30160"/>
<dbReference type="CGD" id="CAL0000163065">
    <property type="gene designation" value="Cd36_30160"/>
</dbReference>
<dbReference type="AlphaFoldDB" id="B9WLS4"/>
<dbReference type="EMBL" id="FM992695">
    <property type="protein sequence ID" value="CAX40036.1"/>
    <property type="molecule type" value="Genomic_DNA"/>
</dbReference>
<dbReference type="eggNOG" id="ENOG502SGGA">
    <property type="taxonomic scope" value="Eukaryota"/>
</dbReference>
<dbReference type="GeneID" id="8050149"/>
<name>B9WLS4_CANDC</name>
<organism evidence="3 4">
    <name type="scientific">Candida dubliniensis (strain CD36 / ATCC MYA-646 / CBS 7987 / NCPF 3949 / NRRL Y-17841)</name>
    <name type="common">Yeast</name>
    <dbReference type="NCBI Taxonomy" id="573826"/>
    <lineage>
        <taxon>Eukaryota</taxon>
        <taxon>Fungi</taxon>
        <taxon>Dikarya</taxon>
        <taxon>Ascomycota</taxon>
        <taxon>Saccharomycotina</taxon>
        <taxon>Pichiomycetes</taxon>
        <taxon>Debaryomycetaceae</taxon>
        <taxon>Candida/Lodderomyces clade</taxon>
        <taxon>Candida</taxon>
    </lineage>
</organism>
<dbReference type="VEuPathDB" id="FungiDB:CD36_30160"/>
<evidence type="ECO:0000313" key="2">
    <source>
        <dbReference type="CGD" id="CAL0000163065"/>
    </source>
</evidence>
<proteinExistence type="predicted"/>
<dbReference type="RefSeq" id="XP_002422035.1">
    <property type="nucleotide sequence ID" value="XM_002421990.1"/>
</dbReference>
<evidence type="ECO:0000313" key="3">
    <source>
        <dbReference type="EMBL" id="CAX40036.1"/>
    </source>
</evidence>
<sequence length="170" mass="19690">MIDTDKSDPILKQIPLIKNPTFQPPRPITLSNNYNKLIPTLSTTVIPPKLNISDTEIDSWLNEIRSLRQQIINKQINSNSHSHSNHNNGQSDKYEKWIREQSNKIAPGFNYTVMQPQKPIRIQDRKLISKEEVEAEEAAEEVESDNDNDNEFGYDEMNELDRIFGKTKLN</sequence>
<protein>
    <submittedName>
        <fullName evidence="3">Uncharacterized protein</fullName>
    </submittedName>
</protein>
<accession>B9WLS4</accession>
<keyword evidence="4" id="KW-1185">Reference proteome</keyword>
<evidence type="ECO:0000256" key="1">
    <source>
        <dbReference type="SAM" id="MobiDB-lite"/>
    </source>
</evidence>
<feature type="compositionally biased region" description="Acidic residues" evidence="1">
    <location>
        <begin position="133"/>
        <end position="155"/>
    </location>
</feature>
<dbReference type="HOGENOM" id="CLU_121030_0_0_1"/>
<feature type="region of interest" description="Disordered" evidence="1">
    <location>
        <begin position="131"/>
        <end position="155"/>
    </location>
</feature>
<gene>
    <name evidence="2" type="ordered locus">Cd36_30160</name>
    <name evidence="3" type="ORF">CD36_30160</name>
</gene>
<reference evidence="3 4" key="1">
    <citation type="journal article" date="2009" name="Genome Res.">
        <title>Comparative genomics of the fungal pathogens Candida dubliniensis and Candida albicans.</title>
        <authorList>
            <person name="Jackson A.P."/>
            <person name="Gamble J.A."/>
            <person name="Yeomans T."/>
            <person name="Moran G.P."/>
            <person name="Saunders D."/>
            <person name="Harris D."/>
            <person name="Aslett M."/>
            <person name="Barrell J.F."/>
            <person name="Butler G."/>
            <person name="Citiulo F."/>
            <person name="Coleman D.C."/>
            <person name="de Groot P.W.J."/>
            <person name="Goodwin T.J."/>
            <person name="Quail M.A."/>
            <person name="McQuillan J."/>
            <person name="Munro C.A."/>
            <person name="Pain A."/>
            <person name="Poulter R.T."/>
            <person name="Rajandream M.A."/>
            <person name="Renauld H."/>
            <person name="Spiering M.J."/>
            <person name="Tivey A."/>
            <person name="Gow N.A.R."/>
            <person name="Barrell B."/>
            <person name="Sullivan D.J."/>
            <person name="Berriman M."/>
        </authorList>
    </citation>
    <scope>NUCLEOTIDE SEQUENCE [LARGE SCALE GENOMIC DNA]</scope>
    <source>
        <strain evidence="4">CD36 / ATCC MYA-646 / CBS 7987 / NCPF 3949 / NRRL Y-17841</strain>
    </source>
</reference>
<dbReference type="Proteomes" id="UP000002605">
    <property type="component" value="Chromosome R"/>
</dbReference>